<dbReference type="EMBL" id="AP023415">
    <property type="protein sequence ID" value="BCK78871.1"/>
    <property type="molecule type" value="Genomic_DNA"/>
</dbReference>
<organism evidence="2 3">
    <name type="scientific">Vescimonas fastidiosa</name>
    <dbReference type="NCBI Taxonomy" id="2714353"/>
    <lineage>
        <taxon>Bacteria</taxon>
        <taxon>Bacillati</taxon>
        <taxon>Bacillota</taxon>
        <taxon>Clostridia</taxon>
        <taxon>Eubacteriales</taxon>
        <taxon>Oscillospiraceae</taxon>
        <taxon>Vescimonas</taxon>
    </lineage>
</organism>
<sequence>MKKFRKLIPALCMLLVSALFVGTSTYAWFSMNTTVTATNMQVTAKSNATYLLIDTKDNSTSKETSAITKETNAAAATVYPCAYTETEIASDTDNTNKIDAKTWYTANNKNGNHATDAVLGRKTIALGNGDYMQKSEFWLTLSKDSEPASNKTLSIAFEKAAGDDAAISTAVFVGDAQEPILLNDTTTQGTATVSLTSATSVKVTVYTYIDGTSDNVNSDYFNAAATANKLQGTVKLTFDLGI</sequence>
<feature type="chain" id="PRO_5032965285" description="SipW-cognate class signal peptide" evidence="1">
    <location>
        <begin position="30"/>
        <end position="242"/>
    </location>
</feature>
<dbReference type="RefSeq" id="WP_212819903.1">
    <property type="nucleotide sequence ID" value="NZ_AP023415.1"/>
</dbReference>
<evidence type="ECO:0000313" key="3">
    <source>
        <dbReference type="Proteomes" id="UP000681343"/>
    </source>
</evidence>
<reference evidence="2" key="1">
    <citation type="submission" date="2020-09" db="EMBL/GenBank/DDBJ databases">
        <title>New species isolated from human feces.</title>
        <authorList>
            <person name="Kitahara M."/>
            <person name="Shigeno Y."/>
            <person name="Shime M."/>
            <person name="Matsumoto Y."/>
            <person name="Nakamura S."/>
            <person name="Motooka D."/>
            <person name="Fukuoka S."/>
            <person name="Nishikawa H."/>
            <person name="Benno Y."/>
        </authorList>
    </citation>
    <scope>NUCLEOTIDE SEQUENCE</scope>
    <source>
        <strain evidence="2">MM35</strain>
    </source>
</reference>
<dbReference type="KEGG" id="vfa:MM35RIKEN_10630"/>
<evidence type="ECO:0008006" key="4">
    <source>
        <dbReference type="Google" id="ProtNLM"/>
    </source>
</evidence>
<evidence type="ECO:0000313" key="2">
    <source>
        <dbReference type="EMBL" id="BCK78871.1"/>
    </source>
</evidence>
<keyword evidence="3" id="KW-1185">Reference proteome</keyword>
<gene>
    <name evidence="2" type="ORF">MM35RIKEN_10630</name>
</gene>
<keyword evidence="1" id="KW-0732">Signal</keyword>
<name>A0A810Q0A8_9FIRM</name>
<evidence type="ECO:0000256" key="1">
    <source>
        <dbReference type="SAM" id="SignalP"/>
    </source>
</evidence>
<dbReference type="Proteomes" id="UP000681343">
    <property type="component" value="Chromosome"/>
</dbReference>
<feature type="signal peptide" evidence="1">
    <location>
        <begin position="1"/>
        <end position="29"/>
    </location>
</feature>
<accession>A0A810Q0A8</accession>
<dbReference type="AlphaFoldDB" id="A0A810Q0A8"/>
<proteinExistence type="predicted"/>
<protein>
    <recommendedName>
        <fullName evidence="4">SipW-cognate class signal peptide</fullName>
    </recommendedName>
</protein>